<organism evidence="10 11">
    <name type="scientific">Ectocarpus siliculosus</name>
    <name type="common">Brown alga</name>
    <name type="synonym">Conferva siliculosa</name>
    <dbReference type="NCBI Taxonomy" id="2880"/>
    <lineage>
        <taxon>Eukaryota</taxon>
        <taxon>Sar</taxon>
        <taxon>Stramenopiles</taxon>
        <taxon>Ochrophyta</taxon>
        <taxon>PX clade</taxon>
        <taxon>Phaeophyceae</taxon>
        <taxon>Ectocarpales</taxon>
        <taxon>Ectocarpaceae</taxon>
        <taxon>Ectocarpus</taxon>
    </lineage>
</organism>
<evidence type="ECO:0000259" key="9">
    <source>
        <dbReference type="PROSITE" id="PS50893"/>
    </source>
</evidence>
<evidence type="ECO:0000256" key="6">
    <source>
        <dbReference type="ARBA" id="ARBA00022989"/>
    </source>
</evidence>
<dbReference type="GO" id="GO:0016020">
    <property type="term" value="C:membrane"/>
    <property type="evidence" value="ECO:0007669"/>
    <property type="project" value="UniProtKB-SubCell"/>
</dbReference>
<dbReference type="InterPro" id="IPR003439">
    <property type="entry name" value="ABC_transporter-like_ATP-bd"/>
</dbReference>
<dbReference type="PANTHER" id="PTHR19241">
    <property type="entry name" value="ATP-BINDING CASSETTE TRANSPORTER"/>
    <property type="match status" value="1"/>
</dbReference>
<dbReference type="InterPro" id="IPR017871">
    <property type="entry name" value="ABC_transporter-like_CS"/>
</dbReference>
<keyword evidence="11" id="KW-1185">Reference proteome</keyword>
<evidence type="ECO:0000256" key="7">
    <source>
        <dbReference type="ARBA" id="ARBA00023136"/>
    </source>
</evidence>
<dbReference type="Pfam" id="PF19055">
    <property type="entry name" value="ABC2_membrane_7"/>
    <property type="match status" value="1"/>
</dbReference>
<dbReference type="InParanoid" id="D7FQM9"/>
<feature type="domain" description="ABC transporter" evidence="9">
    <location>
        <begin position="85"/>
        <end position="349"/>
    </location>
</feature>
<evidence type="ECO:0000256" key="8">
    <source>
        <dbReference type="SAM" id="Phobius"/>
    </source>
</evidence>
<reference evidence="10 11" key="1">
    <citation type="journal article" date="2010" name="Nature">
        <title>The Ectocarpus genome and the independent evolution of multicellularity in brown algae.</title>
        <authorList>
            <person name="Cock J.M."/>
            <person name="Sterck L."/>
            <person name="Rouze P."/>
            <person name="Scornet D."/>
            <person name="Allen A.E."/>
            <person name="Amoutzias G."/>
            <person name="Anthouard V."/>
            <person name="Artiguenave F."/>
            <person name="Aury J.M."/>
            <person name="Badger J.H."/>
            <person name="Beszteri B."/>
            <person name="Billiau K."/>
            <person name="Bonnet E."/>
            <person name="Bothwell J.H."/>
            <person name="Bowler C."/>
            <person name="Boyen C."/>
            <person name="Brownlee C."/>
            <person name="Carrano C.J."/>
            <person name="Charrier B."/>
            <person name="Cho G.Y."/>
            <person name="Coelho S.M."/>
            <person name="Collen J."/>
            <person name="Corre E."/>
            <person name="Da Silva C."/>
            <person name="Delage L."/>
            <person name="Delaroque N."/>
            <person name="Dittami S.M."/>
            <person name="Doulbeau S."/>
            <person name="Elias M."/>
            <person name="Farnham G."/>
            <person name="Gachon C.M."/>
            <person name="Gschloessl B."/>
            <person name="Heesch S."/>
            <person name="Jabbari K."/>
            <person name="Jubin C."/>
            <person name="Kawai H."/>
            <person name="Kimura K."/>
            <person name="Kloareg B."/>
            <person name="Kupper F.C."/>
            <person name="Lang D."/>
            <person name="Le Bail A."/>
            <person name="Leblanc C."/>
            <person name="Lerouge P."/>
            <person name="Lohr M."/>
            <person name="Lopez P.J."/>
            <person name="Martens C."/>
            <person name="Maumus F."/>
            <person name="Michel G."/>
            <person name="Miranda-Saavedra D."/>
            <person name="Morales J."/>
            <person name="Moreau H."/>
            <person name="Motomura T."/>
            <person name="Nagasato C."/>
            <person name="Napoli C.A."/>
            <person name="Nelson D.R."/>
            <person name="Nyvall-Collen P."/>
            <person name="Peters A.F."/>
            <person name="Pommier C."/>
            <person name="Potin P."/>
            <person name="Poulain J."/>
            <person name="Quesneville H."/>
            <person name="Read B."/>
            <person name="Rensing S.A."/>
            <person name="Ritter A."/>
            <person name="Rousvoal S."/>
            <person name="Samanta M."/>
            <person name="Samson G."/>
            <person name="Schroeder D.C."/>
            <person name="Segurens B."/>
            <person name="Strittmatter M."/>
            <person name="Tonon T."/>
            <person name="Tregear J.W."/>
            <person name="Valentin K."/>
            <person name="von Dassow P."/>
            <person name="Yamagishi T."/>
            <person name="Van de Peer Y."/>
            <person name="Wincker P."/>
        </authorList>
    </citation>
    <scope>NUCLEOTIDE SEQUENCE [LARGE SCALE GENOMIC DNA]</scope>
    <source>
        <strain evidence="11">Ec32 / CCAP1310/4</strain>
    </source>
</reference>
<proteinExistence type="predicted"/>
<sequence length="704" mass="76542">MPSTSFQAAGILAQGSNFISGTSASSKEKFEQIAEELPYSVGVGCEVRVKGLSFSVQREKGTTDEPTVGDEIMACGKCLVCIPCYQTYMLGKEMEAKTILDDVNAVFKPSSTTLVLGPPGCGKSTLLKAVAGLLKEDKGHVVEGRMTYNGDTKDSGNFSLPKVAHFAEQADRHIPTMTVNETFTFAFNSMAGASHGLNFPEGSTATEEQKSLFAWMDENNFKVEMVLRNLGLYNAKDTIVGNNSVRGVSGGERRRVTMGEMICGPQAVFLLDSISTGLDSSTTFDIMTSLKSSARTFHNTAVVALLQPPPETYELFDNIILMAEGKIIYHGPREDVVPYFNNLGITCPARKDTADWLVELTGEAGASYRSADVETGEPSPVTPKEFSAKWRASAAGKAIDQAVDTPGENDSSEWPTVYKSEYPGSFLYHQKVCFKRAAMLMLKDKGNIKTQLMSGPLIGAVVGSIFFQLDLDDANAKFGLIFFSLLYLSTNGMNQITPAIMQRGIFYKQKAAGFYPTSCVVIAETTVNTSLTGVSGLSLLLCVLFCGFLIPADNIPGWWIWLFHANPLTWAFRAAVLNEFQTPEYEVCVGDAESCDLGLGETLIKAYGFARDPLYVWGGIAFLVVEFLLCVMVTSLAYHYIHFDSSDSAPIVPTATGEDQETDRLSAEDAKAFNAPVAQMKRQNSQLLADLPFDPVTLTFSSDE</sequence>
<dbReference type="InterPro" id="IPR043926">
    <property type="entry name" value="ABCG_dom"/>
</dbReference>
<evidence type="ECO:0000313" key="11">
    <source>
        <dbReference type="Proteomes" id="UP000002630"/>
    </source>
</evidence>
<evidence type="ECO:0000256" key="2">
    <source>
        <dbReference type="ARBA" id="ARBA00022448"/>
    </source>
</evidence>
<dbReference type="SUPFAM" id="SSF52540">
    <property type="entry name" value="P-loop containing nucleoside triphosphate hydrolases"/>
    <property type="match status" value="1"/>
</dbReference>
<dbReference type="Proteomes" id="UP000002630">
    <property type="component" value="Unassembled WGS sequence"/>
</dbReference>
<dbReference type="eggNOG" id="KOG0065">
    <property type="taxonomic scope" value="Eukaryota"/>
</dbReference>
<feature type="transmembrane region" description="Helical" evidence="8">
    <location>
        <begin position="614"/>
        <end position="641"/>
    </location>
</feature>
<protein>
    <recommendedName>
        <fullName evidence="9">ABC transporter domain-containing protein</fullName>
    </recommendedName>
</protein>
<feature type="transmembrane region" description="Helical" evidence="8">
    <location>
        <begin position="531"/>
        <end position="550"/>
    </location>
</feature>
<dbReference type="GO" id="GO:0005524">
    <property type="term" value="F:ATP binding"/>
    <property type="evidence" value="ECO:0007669"/>
    <property type="project" value="UniProtKB-KW"/>
</dbReference>
<evidence type="ECO:0000256" key="5">
    <source>
        <dbReference type="ARBA" id="ARBA00022840"/>
    </source>
</evidence>
<dbReference type="InterPro" id="IPR013525">
    <property type="entry name" value="ABC2_TM"/>
</dbReference>
<dbReference type="Gene3D" id="3.40.50.300">
    <property type="entry name" value="P-loop containing nucleotide triphosphate hydrolases"/>
    <property type="match status" value="1"/>
</dbReference>
<dbReference type="Pfam" id="PF01061">
    <property type="entry name" value="ABC2_membrane"/>
    <property type="match status" value="1"/>
</dbReference>
<keyword evidence="6 8" id="KW-1133">Transmembrane helix</keyword>
<dbReference type="GO" id="GO:0016887">
    <property type="term" value="F:ATP hydrolysis activity"/>
    <property type="evidence" value="ECO:0007669"/>
    <property type="project" value="InterPro"/>
</dbReference>
<keyword evidence="2" id="KW-0813">Transport</keyword>
<comment type="subcellular location">
    <subcellularLocation>
        <location evidence="1">Membrane</location>
        <topology evidence="1">Multi-pass membrane protein</topology>
    </subcellularLocation>
</comment>
<keyword evidence="5" id="KW-0067">ATP-binding</keyword>
<dbReference type="EMBL" id="FN649760">
    <property type="protein sequence ID" value="CBJ30624.1"/>
    <property type="molecule type" value="Genomic_DNA"/>
</dbReference>
<dbReference type="InterPro" id="IPR027417">
    <property type="entry name" value="P-loop_NTPase"/>
</dbReference>
<accession>D7FQM9</accession>
<dbReference type="GO" id="GO:0140359">
    <property type="term" value="F:ABC-type transporter activity"/>
    <property type="evidence" value="ECO:0007669"/>
    <property type="project" value="InterPro"/>
</dbReference>
<dbReference type="OrthoDB" id="66620at2759"/>
<dbReference type="PROSITE" id="PS50893">
    <property type="entry name" value="ABC_TRANSPORTER_2"/>
    <property type="match status" value="1"/>
</dbReference>
<keyword evidence="3 8" id="KW-0812">Transmembrane</keyword>
<keyword evidence="4" id="KW-0547">Nucleotide-binding</keyword>
<dbReference type="InterPro" id="IPR003593">
    <property type="entry name" value="AAA+_ATPase"/>
</dbReference>
<dbReference type="Pfam" id="PF00005">
    <property type="entry name" value="ABC_tran"/>
    <property type="match status" value="1"/>
</dbReference>
<evidence type="ECO:0000256" key="3">
    <source>
        <dbReference type="ARBA" id="ARBA00022692"/>
    </source>
</evidence>
<name>D7FQM9_ECTSI</name>
<dbReference type="SMART" id="SM00382">
    <property type="entry name" value="AAA"/>
    <property type="match status" value="1"/>
</dbReference>
<dbReference type="STRING" id="2880.D7FQM9"/>
<keyword evidence="7 8" id="KW-0472">Membrane</keyword>
<evidence type="ECO:0000256" key="4">
    <source>
        <dbReference type="ARBA" id="ARBA00022741"/>
    </source>
</evidence>
<evidence type="ECO:0000256" key="1">
    <source>
        <dbReference type="ARBA" id="ARBA00004141"/>
    </source>
</evidence>
<dbReference type="PROSITE" id="PS00211">
    <property type="entry name" value="ABC_TRANSPORTER_1"/>
    <property type="match status" value="1"/>
</dbReference>
<evidence type="ECO:0000313" key="10">
    <source>
        <dbReference type="EMBL" id="CBJ30624.1"/>
    </source>
</evidence>
<gene>
    <name evidence="10" type="ORF">Esi_0205_0014</name>
</gene>
<dbReference type="AlphaFoldDB" id="D7FQM9"/>